<keyword evidence="2" id="KW-0799">Topoisomerase</keyword>
<dbReference type="Pfam" id="PF16900">
    <property type="entry name" value="REPA_OB_2"/>
    <property type="match status" value="1"/>
</dbReference>
<feature type="domain" description="Toprim" evidence="3">
    <location>
        <begin position="2"/>
        <end position="102"/>
    </location>
</feature>
<dbReference type="GO" id="GO:0006281">
    <property type="term" value="P:DNA repair"/>
    <property type="evidence" value="ECO:0007669"/>
    <property type="project" value="TreeGrafter"/>
</dbReference>
<dbReference type="EMBL" id="JACMRX010000001">
    <property type="protein sequence ID" value="KAF7997437.1"/>
    <property type="molecule type" value="Genomic_DNA"/>
</dbReference>
<evidence type="ECO:0000259" key="3">
    <source>
        <dbReference type="PROSITE" id="PS50880"/>
    </source>
</evidence>
<comment type="caution">
    <text evidence="4">The sequence shown here is derived from an EMBL/GenBank/DDBJ whole genome shotgun (WGS) entry which is preliminary data.</text>
</comment>
<dbReference type="InterPro" id="IPR000380">
    <property type="entry name" value="Topo_IA"/>
</dbReference>
<dbReference type="OrthoDB" id="430051at2759"/>
<dbReference type="InterPro" id="IPR023405">
    <property type="entry name" value="Topo_IA_core_domain"/>
</dbReference>
<dbReference type="GO" id="GO:0003677">
    <property type="term" value="F:DNA binding"/>
    <property type="evidence" value="ECO:0007669"/>
    <property type="project" value="UniProtKB-KW"/>
</dbReference>
<dbReference type="GO" id="GO:0031422">
    <property type="term" value="C:RecQ family helicase-topoisomerase III complex"/>
    <property type="evidence" value="ECO:0007669"/>
    <property type="project" value="TreeGrafter"/>
</dbReference>
<dbReference type="AlphaFoldDB" id="A0A834Y448"/>
<dbReference type="Proteomes" id="UP000639338">
    <property type="component" value="Unassembled WGS sequence"/>
</dbReference>
<name>A0A834Y448_APHGI</name>
<dbReference type="InterPro" id="IPR013825">
    <property type="entry name" value="Topo_IA_cen_sub2"/>
</dbReference>
<dbReference type="EC" id="5.6.2.1" evidence="2"/>
<dbReference type="Gene3D" id="2.40.50.140">
    <property type="entry name" value="Nucleic acid-binding proteins"/>
    <property type="match status" value="2"/>
</dbReference>
<keyword evidence="2" id="KW-0413">Isomerase</keyword>
<organism evidence="4 5">
    <name type="scientific">Aphidius gifuensis</name>
    <name type="common">Parasitoid wasp</name>
    <dbReference type="NCBI Taxonomy" id="684658"/>
    <lineage>
        <taxon>Eukaryota</taxon>
        <taxon>Metazoa</taxon>
        <taxon>Ecdysozoa</taxon>
        <taxon>Arthropoda</taxon>
        <taxon>Hexapoda</taxon>
        <taxon>Insecta</taxon>
        <taxon>Pterygota</taxon>
        <taxon>Neoptera</taxon>
        <taxon>Endopterygota</taxon>
        <taxon>Hymenoptera</taxon>
        <taxon>Apocrita</taxon>
        <taxon>Ichneumonoidea</taxon>
        <taxon>Braconidae</taxon>
        <taxon>Aphidiinae</taxon>
        <taxon>Aphidius</taxon>
    </lineage>
</organism>
<dbReference type="SUPFAM" id="SSF56712">
    <property type="entry name" value="Prokaryotic type I DNA topoisomerase"/>
    <property type="match status" value="2"/>
</dbReference>
<gene>
    <name evidence="4" type="ORF">HCN44_006008</name>
</gene>
<dbReference type="Pfam" id="PF01751">
    <property type="entry name" value="Toprim"/>
    <property type="match status" value="1"/>
</dbReference>
<keyword evidence="5" id="KW-1185">Reference proteome</keyword>
<evidence type="ECO:0000256" key="2">
    <source>
        <dbReference type="RuleBase" id="RU362092"/>
    </source>
</evidence>
<dbReference type="PROSITE" id="PS50880">
    <property type="entry name" value="TOPRIM"/>
    <property type="match status" value="1"/>
</dbReference>
<evidence type="ECO:0000256" key="1">
    <source>
        <dbReference type="ARBA" id="ARBA00023125"/>
    </source>
</evidence>
<sequence>MKVLNVSEKNDTTKNISALLSRGNSQRKMDWLSSIDFDVPVTKPCPENFTKIKRTLEREIRQCDALIIWTDCDREGENIDFEIINVCQAVKRNIKVYRAKFSEITNASITRAIQILDEPQKNVSDEHQTWGNYAQRVLQDGITPRAGNEAKVYEFIVRHFLACISKNAEGYEATVDIDIAEHANLIDEALAEYLDERPTGDGHIGMITPTEEVPIFKCPKCGQNMELHEHKEIEKKYIAIILNLWNENIDTFNGNKNDIIVIKNVKISEYQSMKNLVLTSGSTIKINPDIPEANRLKKDVENIRTDIVQNIEFIKIDSIQSLENHEIININAVVEKIGNIVNISSKDGRSFEKKEIILIDDSRRKYNDNFEKYES</sequence>
<protein>
    <recommendedName>
        <fullName evidence="2">DNA topoisomerase</fullName>
        <ecNumber evidence="2">5.6.2.1</ecNumber>
    </recommendedName>
</protein>
<dbReference type="Gene3D" id="2.70.20.10">
    <property type="entry name" value="Topoisomerase I, domain 3"/>
    <property type="match status" value="1"/>
</dbReference>
<proteinExistence type="inferred from homology"/>
<dbReference type="GO" id="GO:0006265">
    <property type="term" value="P:DNA topological change"/>
    <property type="evidence" value="ECO:0007669"/>
    <property type="project" value="InterPro"/>
</dbReference>
<dbReference type="GO" id="GO:0005634">
    <property type="term" value="C:nucleus"/>
    <property type="evidence" value="ECO:0007669"/>
    <property type="project" value="TreeGrafter"/>
</dbReference>
<keyword evidence="1 2" id="KW-0238">DNA-binding</keyword>
<comment type="function">
    <text evidence="2">Introduces a single-strand break via transesterification at a target site in duplex DNA. Releases the supercoiling and torsional tension of DNA introduced during the DNA replication and transcription by transiently cleaving and rejoining one strand of the DNA duplex. The scissile phosphodiester is attacked by the catalytic tyrosine of the enzyme, resulting in the formation of a DNA-(5'-phosphotyrosyl)-enzyme intermediate and the expulsion of a 3'-OH DNA strand.</text>
</comment>
<comment type="similarity">
    <text evidence="2">Belongs to the type IA topoisomerase family.</text>
</comment>
<dbReference type="Gene3D" id="3.40.50.140">
    <property type="match status" value="1"/>
</dbReference>
<accession>A0A834Y448</accession>
<dbReference type="GO" id="GO:0003917">
    <property type="term" value="F:DNA topoisomerase type I (single strand cut, ATP-independent) activity"/>
    <property type="evidence" value="ECO:0007669"/>
    <property type="project" value="UniProtKB-EC"/>
</dbReference>
<dbReference type="InterPro" id="IPR013826">
    <property type="entry name" value="Topo_IA_cen_sub3"/>
</dbReference>
<dbReference type="SUPFAM" id="SSF50249">
    <property type="entry name" value="Nucleic acid-binding proteins"/>
    <property type="match status" value="2"/>
</dbReference>
<dbReference type="InterPro" id="IPR031657">
    <property type="entry name" value="REPA_OB_2"/>
</dbReference>
<dbReference type="InterPro" id="IPR012340">
    <property type="entry name" value="NA-bd_OB-fold"/>
</dbReference>
<dbReference type="InterPro" id="IPR006171">
    <property type="entry name" value="TOPRIM_dom"/>
</dbReference>
<comment type="catalytic activity">
    <reaction evidence="2">
        <text>ATP-independent breakage of single-stranded DNA, followed by passage and rejoining.</text>
        <dbReference type="EC" id="5.6.2.1"/>
    </reaction>
</comment>
<dbReference type="Gene3D" id="1.10.290.10">
    <property type="entry name" value="Topoisomerase I, domain 4"/>
    <property type="match status" value="1"/>
</dbReference>
<dbReference type="GO" id="GO:0006310">
    <property type="term" value="P:DNA recombination"/>
    <property type="evidence" value="ECO:0007669"/>
    <property type="project" value="TreeGrafter"/>
</dbReference>
<dbReference type="CDD" id="cd04475">
    <property type="entry name" value="RPA1_DBD_B"/>
    <property type="match status" value="1"/>
</dbReference>
<reference evidence="4 5" key="1">
    <citation type="submission" date="2020-08" db="EMBL/GenBank/DDBJ databases">
        <title>Aphidius gifuensis genome sequencing and assembly.</title>
        <authorList>
            <person name="Du Z."/>
        </authorList>
    </citation>
    <scope>NUCLEOTIDE SEQUENCE [LARGE SCALE GENOMIC DNA]</scope>
    <source>
        <strain evidence="4">YNYX2018</strain>
        <tissue evidence="4">Adults</tissue>
    </source>
</reference>
<dbReference type="SMART" id="SM00493">
    <property type="entry name" value="TOPRIM"/>
    <property type="match status" value="1"/>
</dbReference>
<dbReference type="PANTHER" id="PTHR11390:SF21">
    <property type="entry name" value="DNA TOPOISOMERASE 3-ALPHA"/>
    <property type="match status" value="1"/>
</dbReference>
<evidence type="ECO:0000313" key="4">
    <source>
        <dbReference type="EMBL" id="KAF7997437.1"/>
    </source>
</evidence>
<dbReference type="PANTHER" id="PTHR11390">
    <property type="entry name" value="PROKARYOTIC DNA TOPOISOMERASE"/>
    <property type="match status" value="1"/>
</dbReference>
<evidence type="ECO:0000313" key="5">
    <source>
        <dbReference type="Proteomes" id="UP000639338"/>
    </source>
</evidence>